<dbReference type="InterPro" id="IPR012280">
    <property type="entry name" value="Semialdhyde_DH_dimer_dom"/>
</dbReference>
<dbReference type="SUPFAM" id="SSF55347">
    <property type="entry name" value="Glyceraldehyde-3-phosphate dehydrogenase-like, C-terminal domain"/>
    <property type="match status" value="1"/>
</dbReference>
<dbReference type="InterPro" id="IPR005986">
    <property type="entry name" value="Asp_semialdehyde_DH_beta"/>
</dbReference>
<dbReference type="GO" id="GO:0051287">
    <property type="term" value="F:NAD binding"/>
    <property type="evidence" value="ECO:0007669"/>
    <property type="project" value="InterPro"/>
</dbReference>
<dbReference type="UniPathway" id="UPA00051">
    <property type="reaction ID" value="UER00464"/>
</dbReference>
<dbReference type="EC" id="1.2.1.11" evidence="6 15"/>
<dbReference type="InterPro" id="IPR036291">
    <property type="entry name" value="NAD(P)-bd_dom_sf"/>
</dbReference>
<dbReference type="SUPFAM" id="SSF51735">
    <property type="entry name" value="NAD(P)-binding Rossmann-fold domains"/>
    <property type="match status" value="1"/>
</dbReference>
<dbReference type="PANTHER" id="PTHR46278">
    <property type="entry name" value="DEHYDROGENASE, PUTATIVE-RELATED"/>
    <property type="match status" value="1"/>
</dbReference>
<proteinExistence type="inferred from homology"/>
<keyword evidence="10 15" id="KW-0220">Diaminopimelate biosynthesis</keyword>
<evidence type="ECO:0000256" key="8">
    <source>
        <dbReference type="ARBA" id="ARBA00022697"/>
    </source>
</evidence>
<feature type="binding site" evidence="15">
    <location>
        <position position="504"/>
    </location>
    <ligand>
        <name>substrate</name>
    </ligand>
</feature>
<evidence type="ECO:0000256" key="6">
    <source>
        <dbReference type="ARBA" id="ARBA00013120"/>
    </source>
</evidence>
<keyword evidence="12 15" id="KW-0457">Lysine biosynthesis</keyword>
<feature type="binding site" evidence="15">
    <location>
        <begin position="271"/>
        <end position="274"/>
    </location>
    <ligand>
        <name>NADP(+)</name>
        <dbReference type="ChEBI" id="CHEBI:58349"/>
    </ligand>
</feature>
<evidence type="ECO:0000256" key="10">
    <source>
        <dbReference type="ARBA" id="ARBA00022915"/>
    </source>
</evidence>
<feature type="binding site" evidence="15">
    <location>
        <position position="412"/>
    </location>
    <ligand>
        <name>substrate</name>
    </ligand>
</feature>
<evidence type="ECO:0000256" key="3">
    <source>
        <dbReference type="ARBA" id="ARBA00005097"/>
    </source>
</evidence>
<dbReference type="InterPro" id="IPR012080">
    <property type="entry name" value="Asp_semialdehyde_DH"/>
</dbReference>
<comment type="pathway">
    <text evidence="3 15">Amino-acid biosynthesis; L-threonine biosynthesis; L-threonine from L-aspartate: step 2/5.</text>
</comment>
<comment type="pathway">
    <text evidence="2 15">Amino-acid biosynthesis; L-lysine biosynthesis via DAP pathway; (S)-tetrahydrodipicolinate from L-aspartate: step 2/4.</text>
</comment>
<organism evidence="17 18">
    <name type="scientific">Streptomyces lividans 1326</name>
    <dbReference type="NCBI Taxonomy" id="1200984"/>
    <lineage>
        <taxon>Bacteria</taxon>
        <taxon>Bacillati</taxon>
        <taxon>Actinomycetota</taxon>
        <taxon>Actinomycetes</taxon>
        <taxon>Kitasatosporales</taxon>
        <taxon>Streptomycetaceae</taxon>
        <taxon>Streptomyces</taxon>
    </lineage>
</organism>
<evidence type="ECO:0000256" key="5">
    <source>
        <dbReference type="ARBA" id="ARBA00011738"/>
    </source>
</evidence>
<dbReference type="UniPathway" id="UPA00050">
    <property type="reaction ID" value="UER00463"/>
</dbReference>
<name>A0A7U9HAX3_STRLI</name>
<keyword evidence="13 15" id="KW-0486">Methionine biosynthesis</keyword>
<dbReference type="CDD" id="cd18131">
    <property type="entry name" value="ASADH_C_bac_euk_like"/>
    <property type="match status" value="1"/>
</dbReference>
<dbReference type="GO" id="GO:0009089">
    <property type="term" value="P:lysine biosynthetic process via diaminopimelate"/>
    <property type="evidence" value="ECO:0007669"/>
    <property type="project" value="UniProtKB-UniRule"/>
</dbReference>
<keyword evidence="8 15" id="KW-0791">Threonine biosynthesis</keyword>
<dbReference type="SMART" id="SM00859">
    <property type="entry name" value="Semialdhyde_dh"/>
    <property type="match status" value="1"/>
</dbReference>
<keyword evidence="11 15" id="KW-0560">Oxidoreductase</keyword>
<dbReference type="GO" id="GO:0009097">
    <property type="term" value="P:isoleucine biosynthetic process"/>
    <property type="evidence" value="ECO:0007669"/>
    <property type="project" value="UniProtKB-UniRule"/>
</dbReference>
<dbReference type="NCBIfam" id="TIGR01296">
    <property type="entry name" value="asd_B"/>
    <property type="match status" value="1"/>
</dbReference>
<feature type="active site" description="Acyl-thioester intermediate" evidence="15">
    <location>
        <position position="385"/>
    </location>
</feature>
<dbReference type="Gene3D" id="3.30.360.10">
    <property type="entry name" value="Dihydrodipicolinate Reductase, domain 2"/>
    <property type="match status" value="1"/>
</dbReference>
<dbReference type="InterPro" id="IPR000534">
    <property type="entry name" value="Semialdehyde_DH_NAD-bd"/>
</dbReference>
<feature type="active site" description="Proton acceptor" evidence="15">
    <location>
        <position position="511"/>
    </location>
</feature>
<sequence length="602" mass="63716">MQAGAQGPYRRVQPALDRALGDAQLLGDAAHRKIGVEAQDEDLALGVGQLVQALRHGEGQDAGVLVTGVLGLAQRGQAFPEPVLAVSGPVPVHGQVGGDDRRPGRHVARRLAAAGRPLQQPQADLLHPVRQVRLRHPAKREHRPHPAFLCRVQGVVAYVVPLAAAGPSAQQSHFLPRPRFPYDARAARNVRPDGRLSARGVRHIVVWGGKGWAGADRATASQGAGTPCKGLDRRAGLRPMMEKSRPSKARVRTRVQNGEGVTVRVGIVGATGQVGTVMRRILTERDFPVTELRLFASARSAGKELDGVTVEDAATADYSGLDIVLFSAGGATSKALAEKVASQGSVVIDNSSAWRRDPEVPLVVSEVNPHAITDRPKGIIANPNCTTMAAMPVLRPLHAEAGLEAVVVATYQAVSGSGLAGVDELFEQVQKVGADAPKLTHDGSAVEFPKPDKYVAPIAYNVLPLAGSIVDDGLHETDEEQKLRNESRKILEIPELKVSGTCVRVPVFSGHSLQINARFARPISVERAKELLAGAPGVALTEVPTPLEAAGQDPSYVGRIRQDETVDNGLALFVSNDNLRKGAALNAVQIAELVAAELSAAK</sequence>
<dbReference type="EMBL" id="CM001889">
    <property type="protein sequence ID" value="EOY47695.1"/>
    <property type="molecule type" value="Genomic_DNA"/>
</dbReference>
<evidence type="ECO:0000256" key="14">
    <source>
        <dbReference type="ARBA" id="ARBA00047891"/>
    </source>
</evidence>
<dbReference type="GO" id="GO:0050661">
    <property type="term" value="F:NADP binding"/>
    <property type="evidence" value="ECO:0007669"/>
    <property type="project" value="UniProtKB-UniRule"/>
</dbReference>
<gene>
    <name evidence="15" type="primary">asd</name>
    <name evidence="17" type="ORF">SLI_2981</name>
</gene>
<feature type="binding site" evidence="15">
    <location>
        <position position="355"/>
    </location>
    <ligand>
        <name>phosphate</name>
        <dbReference type="ChEBI" id="CHEBI:43474"/>
    </ligand>
</feature>
<dbReference type="GO" id="GO:0019877">
    <property type="term" value="P:diaminopimelate biosynthetic process"/>
    <property type="evidence" value="ECO:0007669"/>
    <property type="project" value="UniProtKB-UniRule"/>
</dbReference>
<comment type="function">
    <text evidence="15">Catalyzes the NADPH-dependent formation of L-aspartate-semialdehyde (L-ASA) by the reductive dephosphorylation of L-aspartyl-4-phosphate.</text>
</comment>
<dbReference type="PROSITE" id="PS01103">
    <property type="entry name" value="ASD"/>
    <property type="match status" value="1"/>
</dbReference>
<comment type="pathway">
    <text evidence="1 15">Amino-acid biosynthesis; L-methionine biosynthesis via de novo pathway; L-homoserine from L-aspartate: step 2/3.</text>
</comment>
<dbReference type="NCBIfam" id="NF011456">
    <property type="entry name" value="PRK14874.1"/>
    <property type="match status" value="1"/>
</dbReference>
<dbReference type="PANTHER" id="PTHR46278:SF2">
    <property type="entry name" value="ASPARTATE-SEMIALDEHYDE DEHYDROGENASE"/>
    <property type="match status" value="1"/>
</dbReference>
<keyword evidence="7 15" id="KW-0028">Amino-acid biosynthesis</keyword>
<dbReference type="HAMAP" id="MF_02121">
    <property type="entry name" value="ASADH"/>
    <property type="match status" value="1"/>
</dbReference>
<comment type="catalytic activity">
    <reaction evidence="14 15">
        <text>L-aspartate 4-semialdehyde + phosphate + NADP(+) = 4-phospho-L-aspartate + NADPH + H(+)</text>
        <dbReference type="Rhea" id="RHEA:24284"/>
        <dbReference type="ChEBI" id="CHEBI:15378"/>
        <dbReference type="ChEBI" id="CHEBI:43474"/>
        <dbReference type="ChEBI" id="CHEBI:57535"/>
        <dbReference type="ChEBI" id="CHEBI:57783"/>
        <dbReference type="ChEBI" id="CHEBI:58349"/>
        <dbReference type="ChEBI" id="CHEBI:537519"/>
        <dbReference type="EC" id="1.2.1.11"/>
    </reaction>
</comment>
<reference evidence="18" key="1">
    <citation type="journal article" date="2013" name="Genome Biol. Evol.">
        <title>The genome sequence of Streptomyces lividans 66 reveals a novel tRNA-dependent peptide biosynthetic system within a metal-related genomic island.</title>
        <authorList>
            <person name="Cruz-Morales P."/>
            <person name="Vijgenboom E."/>
            <person name="Iruegas-Bocardo F."/>
            <person name="Girard G."/>
            <person name="Yanez-Guerra L.A."/>
            <person name="Ramos-Aboites H.E."/>
            <person name="Pernodet J.L."/>
            <person name="Anne J."/>
            <person name="van Wezel G.P."/>
            <person name="Barona-Gomez F."/>
        </authorList>
    </citation>
    <scope>NUCLEOTIDE SEQUENCE [LARGE SCALE GENOMIC DNA]</scope>
    <source>
        <strain evidence="18">1326</strain>
    </source>
</reference>
<protein>
    <recommendedName>
        <fullName evidence="6 15">Aspartate-semialdehyde dehydrogenase</fullName>
        <shortName evidence="15">ASA dehydrogenase</shortName>
        <shortName evidence="15">ASADH</shortName>
        <ecNumber evidence="6 15">1.2.1.11</ecNumber>
    </recommendedName>
    <alternativeName>
        <fullName evidence="15">Aspartate-beta-semialdehyde dehydrogenase</fullName>
    </alternativeName>
</protein>
<evidence type="ECO:0000256" key="2">
    <source>
        <dbReference type="ARBA" id="ARBA00005076"/>
    </source>
</evidence>
<dbReference type="Gene3D" id="3.40.50.720">
    <property type="entry name" value="NAD(P)-binding Rossmann-like Domain"/>
    <property type="match status" value="1"/>
</dbReference>
<dbReference type="UniPathway" id="UPA00034">
    <property type="reaction ID" value="UER00016"/>
</dbReference>
<dbReference type="GO" id="GO:0071266">
    <property type="term" value="P:'de novo' L-methionine biosynthetic process"/>
    <property type="evidence" value="ECO:0007669"/>
    <property type="project" value="UniProtKB-UniRule"/>
</dbReference>
<evidence type="ECO:0000256" key="11">
    <source>
        <dbReference type="ARBA" id="ARBA00023002"/>
    </source>
</evidence>
<evidence type="ECO:0000313" key="17">
    <source>
        <dbReference type="EMBL" id="EOY47695.1"/>
    </source>
</evidence>
<evidence type="ECO:0000256" key="1">
    <source>
        <dbReference type="ARBA" id="ARBA00005021"/>
    </source>
</evidence>
<dbReference type="GO" id="GO:0046983">
    <property type="term" value="F:protein dimerization activity"/>
    <property type="evidence" value="ECO:0007669"/>
    <property type="project" value="InterPro"/>
</dbReference>
<keyword evidence="9 15" id="KW-0521">NADP</keyword>
<evidence type="ECO:0000259" key="16">
    <source>
        <dbReference type="SMART" id="SM00859"/>
    </source>
</evidence>
<evidence type="ECO:0000256" key="7">
    <source>
        <dbReference type="ARBA" id="ARBA00022605"/>
    </source>
</evidence>
<evidence type="ECO:0000256" key="12">
    <source>
        <dbReference type="ARBA" id="ARBA00023154"/>
    </source>
</evidence>
<dbReference type="Proteomes" id="UP000014062">
    <property type="component" value="Chromosome"/>
</dbReference>
<evidence type="ECO:0000256" key="4">
    <source>
        <dbReference type="ARBA" id="ARBA00010584"/>
    </source>
</evidence>
<dbReference type="Pfam" id="PF01118">
    <property type="entry name" value="Semialdhyde_dh"/>
    <property type="match status" value="1"/>
</dbReference>
<evidence type="ECO:0000256" key="9">
    <source>
        <dbReference type="ARBA" id="ARBA00022857"/>
    </source>
</evidence>
<feature type="binding site" evidence="15">
    <location>
        <begin position="415"/>
        <end position="416"/>
    </location>
    <ligand>
        <name>NADP(+)</name>
        <dbReference type="ChEBI" id="CHEBI:58349"/>
    </ligand>
</feature>
<dbReference type="GO" id="GO:0004073">
    <property type="term" value="F:aspartate-semialdehyde dehydrogenase activity"/>
    <property type="evidence" value="ECO:0007669"/>
    <property type="project" value="UniProtKB-UniRule"/>
</dbReference>
<evidence type="ECO:0000256" key="13">
    <source>
        <dbReference type="ARBA" id="ARBA00023167"/>
    </source>
</evidence>
<comment type="caution">
    <text evidence="15">Lacks conserved residue(s) required for the propagation of feature annotation.</text>
</comment>
<feature type="binding site" evidence="15">
    <location>
        <position position="578"/>
    </location>
    <ligand>
        <name>NADP(+)</name>
        <dbReference type="ChEBI" id="CHEBI:58349"/>
    </ligand>
</feature>
<comment type="similarity">
    <text evidence="4 15">Belongs to the aspartate-semialdehyde dehydrogenase family.</text>
</comment>
<evidence type="ECO:0000313" key="18">
    <source>
        <dbReference type="Proteomes" id="UP000014062"/>
    </source>
</evidence>
<accession>A0A7U9HAX3</accession>
<dbReference type="InterPro" id="IPR000319">
    <property type="entry name" value="Asp-semialdehyde_DH_CS"/>
</dbReference>
<dbReference type="CDD" id="cd02316">
    <property type="entry name" value="VcASADH2_like_N"/>
    <property type="match status" value="1"/>
</dbReference>
<feature type="binding site" evidence="15">
    <location>
        <begin position="299"/>
        <end position="300"/>
    </location>
    <ligand>
        <name>NADP(+)</name>
        <dbReference type="ChEBI" id="CHEBI:58349"/>
    </ligand>
</feature>
<evidence type="ECO:0000256" key="15">
    <source>
        <dbReference type="HAMAP-Rule" id="MF_02121"/>
    </source>
</evidence>
<dbReference type="Pfam" id="PF02774">
    <property type="entry name" value="Semialdhyde_dhC"/>
    <property type="match status" value="1"/>
</dbReference>
<feature type="domain" description="Semialdehyde dehydrogenase NAD-binding" evidence="16">
    <location>
        <begin position="264"/>
        <end position="375"/>
    </location>
</feature>
<comment type="subunit">
    <text evidence="5 15">Homodimer.</text>
</comment>
<dbReference type="GO" id="GO:0009088">
    <property type="term" value="P:threonine biosynthetic process"/>
    <property type="evidence" value="ECO:0007669"/>
    <property type="project" value="UniProtKB-UniRule"/>
</dbReference>
<dbReference type="AlphaFoldDB" id="A0A7U9HAX3"/>